<sequence length="121" mass="14018">MVHCARLMLTNSLNNLYVLLFMPRLNYNPTRNMYILKENETVSLKQKAAIMQDLCTCVSAEQGEMKDLVDCNLQYHRVCGNCNALHAPEYRTYGDLFCSKCGNRLCMLDAENLDLYMARRH</sequence>
<reference evidence="1 2" key="8">
    <citation type="journal article" date="2002" name="Virus Res.">
        <title>Identification and molecular characterization of the baculovirus CfMNPV early genes: ie-1, ie-2 and pe38.</title>
        <authorList>
            <person name="Carstens E.B."/>
            <person name="Liu J.J."/>
            <person name="Dominy C."/>
        </authorList>
    </citation>
    <scope>NUCLEOTIDE SEQUENCE [LARGE SCALE GENOMIC DNA]</scope>
</reference>
<reference evidence="1 2" key="4">
    <citation type="journal article" date="1995" name="Virology">
        <title>Identification, localization, transcription, and sequence analysis of the Choristoneura fumiferana nuclear polyhedrosis virus DNA polymerase gene.</title>
        <authorList>
            <person name="Liu J.J."/>
            <person name="Carstens E.B."/>
        </authorList>
    </citation>
    <scope>NUCLEOTIDE SEQUENCE [LARGE SCALE GENOMIC DNA]</scope>
</reference>
<reference evidence="1 2" key="7">
    <citation type="journal article" date="2000" name="Virology">
        <title>Identification and molecular characterization of the Choristoneura fumiferana multicapsid nucleopolyhedrovirus genomic region encoding the regulatory genes pkip, p47, lef-12, and gta.</title>
        <authorList>
            <person name="Lapointe R."/>
            <person name="Back D.W."/>
            <person name="Ding Q."/>
            <person name="Carstens E.B."/>
        </authorList>
    </citation>
    <scope>NUCLEOTIDE SEQUENCE [LARGE SCALE GENOMIC DNA]</scope>
</reference>
<organismHost>
    <name type="scientific">Choristoneura fumiferana</name>
    <name type="common">Spruce budworm moth</name>
    <name type="synonym">Archips fumiferana</name>
    <dbReference type="NCBI Taxonomy" id="7141"/>
</organismHost>
<reference evidence="1 2" key="3">
    <citation type="journal article" date="1995" name="Virology">
        <title>Identification and analysis of a putative origin of DNA replication in the Choristoneura fumiferana multinucleocapsid nuclear polyhedrosis virus genome.</title>
        <authorList>
            <person name="Xie W.D."/>
            <person name="Arif B."/>
            <person name="Dobos P."/>
            <person name="Krell P.J."/>
        </authorList>
    </citation>
    <scope>NUCLEOTIDE SEQUENCE [LARGE SCALE GENOMIC DNA]</scope>
</reference>
<dbReference type="OrthoDB" id="13720at10239"/>
<dbReference type="EMBL" id="AF512031">
    <property type="protein sequence ID" value="AAP29885.1"/>
    <property type="molecule type" value="Genomic_DNA"/>
</dbReference>
<dbReference type="GeneID" id="1482727"/>
<reference evidence="1 2" key="5">
    <citation type="journal article" date="1996" name="Virology">
        <title>Studies of Choristoneura fumiferana nuclear polyhedrosis virus gene expression in insect cells.</title>
        <authorList>
            <person name="Qiu W."/>
            <person name="Liu J.J."/>
            <person name="Carstens E.B."/>
        </authorList>
    </citation>
    <scope>NUCLEOTIDE SEQUENCE [LARGE SCALE GENOMIC DNA]</scope>
</reference>
<reference evidence="1 2" key="9">
    <citation type="journal article" date="2005" name="J. Gen. Virol.">
        <title>Analysis of the Choristoneura fumiferana nucleopolyhedrovirus genome.</title>
        <authorList>
            <person name="de Jong J.G."/>
            <person name="Lauzon H.A."/>
            <person name="Dominy C."/>
            <person name="Poloumienko A."/>
            <person name="Carstens E.B."/>
            <person name="Arif B.M."/>
            <person name="Krell P.J."/>
        </authorList>
    </citation>
    <scope>NUCLEOTIDE SEQUENCE [LARGE SCALE GENOMIC DNA]</scope>
</reference>
<reference evidence="1 2" key="2">
    <citation type="journal article" date="1995" name="J. Gen. Virol.">
        <title>Characterization, sequencing and phylogeny of the ecdysteroid UDP-glucosyltransferase gene from two distinct nuclear polyhedrosis viruses isolated from Choristoneura fumiferana.</title>
        <authorList>
            <person name="Barrett J.W."/>
            <person name="Krell P.J."/>
            <person name="Arif B.M."/>
        </authorList>
    </citation>
    <scope>NUCLEOTIDE SEQUENCE [LARGE SCALE GENOMIC DNA]</scope>
</reference>
<evidence type="ECO:0000313" key="1">
    <source>
        <dbReference type="EMBL" id="AAP29885.1"/>
    </source>
</evidence>
<accession>Q7TLP6</accession>
<keyword evidence="2" id="KW-1185">Reference proteome</keyword>
<name>Q7TLP6_NPVCF</name>
<protein>
    <submittedName>
        <fullName evidence="1">Uncharacterized protein</fullName>
    </submittedName>
</protein>
<dbReference type="KEGG" id="vg:1482727"/>
<reference evidence="1 2" key="6">
    <citation type="journal article" date="1996" name="Virology">
        <title>Identification, molecular cloning, and transcription analysis of the Choristoneura fumiferana nuclear polyhedrosis virus spindle-like protein gene.</title>
        <authorList>
            <person name="Liu J.J."/>
            <person name="Carstens E.B."/>
        </authorList>
    </citation>
    <scope>NUCLEOTIDE SEQUENCE [LARGE SCALE GENOMIC DNA]</scope>
</reference>
<organism evidence="1 2">
    <name type="scientific">Choristoneura fumiferana nuclear polyhedrosis virus</name>
    <name type="common">CfMNPV</name>
    <dbReference type="NCBI Taxonomy" id="208973"/>
    <lineage>
        <taxon>Viruses</taxon>
        <taxon>Viruses incertae sedis</taxon>
        <taxon>Naldaviricetes</taxon>
        <taxon>Lefavirales</taxon>
        <taxon>Baculoviridae</taxon>
        <taxon>Alphabaculovirus</taxon>
        <taxon>Alphabaculovirus chofumiferanae</taxon>
    </lineage>
</organism>
<dbReference type="Proteomes" id="UP000204418">
    <property type="component" value="Segment"/>
</dbReference>
<reference evidence="1 2" key="1">
    <citation type="journal article" date="1992" name="Virus Res.">
        <title>Identification of bent DNA and ARS fragments in the genome of Choristoneura fumiferana nuclear polyhedrosis virus.</title>
        <authorList>
            <person name="Lee H.Y."/>
            <person name="Arif B."/>
            <person name="Dobos P."/>
            <person name="Krell P."/>
        </authorList>
    </citation>
    <scope>NUCLEOTIDE SEQUENCE [LARGE SCALE GENOMIC DNA]</scope>
</reference>
<proteinExistence type="predicted"/>
<dbReference type="RefSeq" id="NP_848414.1">
    <property type="nucleotide sequence ID" value="NC_004778.3"/>
</dbReference>
<evidence type="ECO:0000313" key="2">
    <source>
        <dbReference type="Proteomes" id="UP000204418"/>
    </source>
</evidence>